<dbReference type="PIRSF" id="PIRSF027391">
    <property type="entry name" value="Hpre_diP_synt_I"/>
    <property type="match status" value="1"/>
</dbReference>
<accession>A0A0R1VIU6</accession>
<dbReference type="EMBL" id="AZFU01000011">
    <property type="protein sequence ID" value="KRM05447.1"/>
    <property type="molecule type" value="Genomic_DNA"/>
</dbReference>
<dbReference type="Pfam" id="PF07456">
    <property type="entry name" value="Hpre_diP_synt_I"/>
    <property type="match status" value="1"/>
</dbReference>
<dbReference type="PATRIC" id="fig|1423767.3.peg.153"/>
<dbReference type="RefSeq" id="WP_025015083.1">
    <property type="nucleotide sequence ID" value="NZ_AZFU01000011.1"/>
</dbReference>
<feature type="transmembrane region" description="Helical" evidence="1">
    <location>
        <begin position="12"/>
        <end position="31"/>
    </location>
</feature>
<feature type="transmembrane region" description="Helical" evidence="1">
    <location>
        <begin position="110"/>
        <end position="133"/>
    </location>
</feature>
<dbReference type="AlphaFoldDB" id="A0A0R1VIU6"/>
<organism evidence="2 3">
    <name type="scientific">Lactobacillus kitasatonis DSM 16761 = JCM 1039</name>
    <dbReference type="NCBI Taxonomy" id="1423767"/>
    <lineage>
        <taxon>Bacteria</taxon>
        <taxon>Bacillati</taxon>
        <taxon>Bacillota</taxon>
        <taxon>Bacilli</taxon>
        <taxon>Lactobacillales</taxon>
        <taxon>Lactobacillaceae</taxon>
        <taxon>Lactobacillus</taxon>
    </lineage>
</organism>
<evidence type="ECO:0000313" key="2">
    <source>
        <dbReference type="EMBL" id="KRM05447.1"/>
    </source>
</evidence>
<feature type="transmembrane region" description="Helical" evidence="1">
    <location>
        <begin position="43"/>
        <end position="68"/>
    </location>
</feature>
<sequence>MMKSKQTLQQTIFLGILCAEGIILGIIEQSLPPIFAFAPGAKIGLTNIITVIALLILPFSDCLLLTFLRVTLTALISGTVSTFIYAFSGAFLSLLIMKAFMIFYPKFLSIVGISIIGGVIHNLGQLLVAALIAKSWYIMLYLPILTVMGILAGILVGVTSSYLMHYINALSFIKNKLFITER</sequence>
<dbReference type="Gene3D" id="1.10.1760.20">
    <property type="match status" value="1"/>
</dbReference>
<evidence type="ECO:0008006" key="4">
    <source>
        <dbReference type="Google" id="ProtNLM"/>
    </source>
</evidence>
<keyword evidence="1" id="KW-1133">Transmembrane helix</keyword>
<keyword evidence="1" id="KW-0812">Transmembrane</keyword>
<dbReference type="Proteomes" id="UP000051307">
    <property type="component" value="Unassembled WGS sequence"/>
</dbReference>
<dbReference type="eggNOG" id="COG4769">
    <property type="taxonomic scope" value="Bacteria"/>
</dbReference>
<name>A0A0R1VIU6_9LACO</name>
<evidence type="ECO:0000313" key="3">
    <source>
        <dbReference type="Proteomes" id="UP000051307"/>
    </source>
</evidence>
<protein>
    <recommendedName>
        <fullName evidence="4">Heptaprenyl diphosphate synthase component I</fullName>
    </recommendedName>
</protein>
<reference evidence="2 3" key="1">
    <citation type="journal article" date="2015" name="Genome Announc.">
        <title>Expanding the biotechnology potential of lactobacilli through comparative genomics of 213 strains and associated genera.</title>
        <authorList>
            <person name="Sun Z."/>
            <person name="Harris H.M."/>
            <person name="McCann A."/>
            <person name="Guo C."/>
            <person name="Argimon S."/>
            <person name="Zhang W."/>
            <person name="Yang X."/>
            <person name="Jeffery I.B."/>
            <person name="Cooney J.C."/>
            <person name="Kagawa T.F."/>
            <person name="Liu W."/>
            <person name="Song Y."/>
            <person name="Salvetti E."/>
            <person name="Wrobel A."/>
            <person name="Rasinkangas P."/>
            <person name="Parkhill J."/>
            <person name="Rea M.C."/>
            <person name="O'Sullivan O."/>
            <person name="Ritari J."/>
            <person name="Douillard F.P."/>
            <person name="Paul Ross R."/>
            <person name="Yang R."/>
            <person name="Briner A.E."/>
            <person name="Felis G.E."/>
            <person name="de Vos W.M."/>
            <person name="Barrangou R."/>
            <person name="Klaenhammer T.R."/>
            <person name="Caufield P.W."/>
            <person name="Cui Y."/>
            <person name="Zhang H."/>
            <person name="O'Toole P.W."/>
        </authorList>
    </citation>
    <scope>NUCLEOTIDE SEQUENCE [LARGE SCALE GENOMIC DNA]</scope>
    <source>
        <strain evidence="2 3">DSM 16761</strain>
    </source>
</reference>
<proteinExistence type="predicted"/>
<comment type="caution">
    <text evidence="2">The sequence shown here is derived from an EMBL/GenBank/DDBJ whole genome shotgun (WGS) entry which is preliminary data.</text>
</comment>
<feature type="transmembrane region" description="Helical" evidence="1">
    <location>
        <begin position="140"/>
        <end position="164"/>
    </location>
</feature>
<dbReference type="InterPro" id="IPR010898">
    <property type="entry name" value="Hpre_diP_synth_I"/>
</dbReference>
<dbReference type="OrthoDB" id="9799095at2"/>
<keyword evidence="1" id="KW-0472">Membrane</keyword>
<gene>
    <name evidence="2" type="ORF">FC59_GL000145</name>
</gene>
<feature type="transmembrane region" description="Helical" evidence="1">
    <location>
        <begin position="80"/>
        <end position="104"/>
    </location>
</feature>
<dbReference type="InterPro" id="IPR014535">
    <property type="entry name" value="Hpre_diP_synt_I"/>
</dbReference>
<evidence type="ECO:0000256" key="1">
    <source>
        <dbReference type="SAM" id="Phobius"/>
    </source>
</evidence>